<dbReference type="PANTHER" id="PTHR10788:SF106">
    <property type="entry name" value="BCDNA.GH08860"/>
    <property type="match status" value="1"/>
</dbReference>
<dbReference type="Pfam" id="PF00982">
    <property type="entry name" value="Glyco_transf_20"/>
    <property type="match status" value="1"/>
</dbReference>
<dbReference type="GO" id="GO:0004805">
    <property type="term" value="F:trehalose-phosphatase activity"/>
    <property type="evidence" value="ECO:0007669"/>
    <property type="project" value="TreeGrafter"/>
</dbReference>
<dbReference type="GO" id="GO:0003825">
    <property type="term" value="F:alpha,alpha-trehalose-phosphate synthase (UDP-forming) activity"/>
    <property type="evidence" value="ECO:0007669"/>
    <property type="project" value="TreeGrafter"/>
</dbReference>
<name>A0A133U9P3_9EURY</name>
<dbReference type="CDD" id="cd03788">
    <property type="entry name" value="GT20_TPS"/>
    <property type="match status" value="1"/>
</dbReference>
<reference evidence="1 2" key="1">
    <citation type="journal article" date="2016" name="Sci. Rep.">
        <title>Metabolic traits of an uncultured archaeal lineage -MSBL1- from brine pools of the Red Sea.</title>
        <authorList>
            <person name="Mwirichia R."/>
            <person name="Alam I."/>
            <person name="Rashid M."/>
            <person name="Vinu M."/>
            <person name="Ba-Alawi W."/>
            <person name="Anthony Kamau A."/>
            <person name="Kamanda Ngugi D."/>
            <person name="Goker M."/>
            <person name="Klenk H.P."/>
            <person name="Bajic V."/>
            <person name="Stingl U."/>
        </authorList>
    </citation>
    <scope>NUCLEOTIDE SEQUENCE [LARGE SCALE GENOMIC DNA]</scope>
    <source>
        <strain evidence="1">SCGC-AAA259A05</strain>
    </source>
</reference>
<dbReference type="Gene3D" id="3.40.50.2000">
    <property type="entry name" value="Glycogen Phosphorylase B"/>
    <property type="match status" value="2"/>
</dbReference>
<protein>
    <submittedName>
        <fullName evidence="1">Alpha,alpha-trehalose-phosphate synthase</fullName>
    </submittedName>
</protein>
<dbReference type="InterPro" id="IPR001830">
    <property type="entry name" value="Glyco_trans_20"/>
</dbReference>
<sequence length="476" mass="55254">MDFQDRRLILVSNAEPFIHRWEGNEIVSKKLAGGLTTALDPLIRKFGGTWIAWGRGEADFEVLDSNRKVKMPEEENSYELKRIHLSEEEVEGFYLGFSNELLWPIFHSFPERSSLGNYQSSEQKWEIYRDVNQKYANGTMEEFKEGDLIWVHDYHLTLVPKIIRGECPDANIAFFWHIPWPSWEIFGNLPWRKEIMDGLLNSNFIGFHTSALKDNFLSCAEKIGKKVKYDDSIVKADGGPTKVSSVPLGIDYDRFSSLAAKKSVQEEAQKLKRSIPAKKIILGVDRLDYTKGIPQRLRAFELFLEEYPEFQGEVTLVQRIPPSRTSAKEYKSTLKKINRIIGEINGKFEKTEWTPIKSFHRFLPEQKQLIPYYIAADIALVTPLIDGMNLISKEWIASTNDGVLILSEFTGAAEELKEAIHVNPYNTREVVKGIEKALRMDEKERKTRLKKLKRRISEKDLEWWRQKFMKSWLEGN</sequence>
<evidence type="ECO:0000313" key="2">
    <source>
        <dbReference type="Proteomes" id="UP000070163"/>
    </source>
</evidence>
<dbReference type="AlphaFoldDB" id="A0A133U9P3"/>
<accession>A0A133U9P3</accession>
<comment type="caution">
    <text evidence="1">The sequence shown here is derived from an EMBL/GenBank/DDBJ whole genome shotgun (WGS) entry which is preliminary data.</text>
</comment>
<evidence type="ECO:0000313" key="1">
    <source>
        <dbReference type="EMBL" id="KXA90923.1"/>
    </source>
</evidence>
<organism evidence="1 2">
    <name type="scientific">candidate division MSBL1 archaeon SCGC-AAA259A05</name>
    <dbReference type="NCBI Taxonomy" id="1698259"/>
    <lineage>
        <taxon>Archaea</taxon>
        <taxon>Methanobacteriati</taxon>
        <taxon>Methanobacteriota</taxon>
        <taxon>candidate division MSBL1</taxon>
    </lineage>
</organism>
<dbReference type="SUPFAM" id="SSF53756">
    <property type="entry name" value="UDP-Glycosyltransferase/glycogen phosphorylase"/>
    <property type="match status" value="1"/>
</dbReference>
<proteinExistence type="predicted"/>
<gene>
    <name evidence="1" type="ORF">AKJ57_03190</name>
</gene>
<dbReference type="EMBL" id="LHXJ01000031">
    <property type="protein sequence ID" value="KXA90923.1"/>
    <property type="molecule type" value="Genomic_DNA"/>
</dbReference>
<dbReference type="GO" id="GO:0005829">
    <property type="term" value="C:cytosol"/>
    <property type="evidence" value="ECO:0007669"/>
    <property type="project" value="TreeGrafter"/>
</dbReference>
<keyword evidence="2" id="KW-1185">Reference proteome</keyword>
<dbReference type="PATRIC" id="fig|1698259.3.peg.831"/>
<dbReference type="GO" id="GO:0005992">
    <property type="term" value="P:trehalose biosynthetic process"/>
    <property type="evidence" value="ECO:0007669"/>
    <property type="project" value="InterPro"/>
</dbReference>
<dbReference type="PANTHER" id="PTHR10788">
    <property type="entry name" value="TREHALOSE-6-PHOSPHATE SYNTHASE"/>
    <property type="match status" value="1"/>
</dbReference>
<dbReference type="Proteomes" id="UP000070163">
    <property type="component" value="Unassembled WGS sequence"/>
</dbReference>